<evidence type="ECO:0000313" key="1">
    <source>
        <dbReference type="EMBL" id="DBA01108.1"/>
    </source>
</evidence>
<sequence>LASKAVQRATLPLQRVHHVHCCHRLATRVLRVGHRVTDHVFQKHLQHATRFLVDQSADTLHTATTSQTTNGWFGDALDVVTEHLSVALGAALAESLATFATSRHLVVVAVVVGGVASSLLCELLEWMNPSGPLLVDWIVSQTSAPLISTLLQSQGHFHVALSCALSRPWAPTRHTWLIRIHAPCVAIAWSR</sequence>
<proteinExistence type="predicted"/>
<dbReference type="EMBL" id="DAKRPA010000053">
    <property type="protein sequence ID" value="DBA01108.1"/>
    <property type="molecule type" value="Genomic_DNA"/>
</dbReference>
<feature type="non-terminal residue" evidence="1">
    <location>
        <position position="1"/>
    </location>
</feature>
<reference evidence="1" key="1">
    <citation type="submission" date="2022-11" db="EMBL/GenBank/DDBJ databases">
        <authorList>
            <person name="Morgan W.R."/>
            <person name="Tartar A."/>
        </authorList>
    </citation>
    <scope>NUCLEOTIDE SEQUENCE</scope>
    <source>
        <strain evidence="1">ARSEF 373</strain>
    </source>
</reference>
<dbReference type="AlphaFoldDB" id="A0AAV2Z187"/>
<dbReference type="Proteomes" id="UP001146120">
    <property type="component" value="Unassembled WGS sequence"/>
</dbReference>
<reference evidence="1" key="2">
    <citation type="journal article" date="2023" name="Microbiol Resour">
        <title>Decontamination and Annotation of the Draft Genome Sequence of the Oomycete Lagenidium giganteum ARSEF 373.</title>
        <authorList>
            <person name="Morgan W.R."/>
            <person name="Tartar A."/>
        </authorList>
    </citation>
    <scope>NUCLEOTIDE SEQUENCE</scope>
    <source>
        <strain evidence="1">ARSEF 373</strain>
    </source>
</reference>
<gene>
    <name evidence="1" type="ORF">N0F65_001736</name>
</gene>
<protein>
    <submittedName>
        <fullName evidence="1">Uncharacterized protein</fullName>
    </submittedName>
</protein>
<comment type="caution">
    <text evidence="1">The sequence shown here is derived from an EMBL/GenBank/DDBJ whole genome shotgun (WGS) entry which is preliminary data.</text>
</comment>
<name>A0AAV2Z187_9STRA</name>
<organism evidence="1 2">
    <name type="scientific">Lagenidium giganteum</name>
    <dbReference type="NCBI Taxonomy" id="4803"/>
    <lineage>
        <taxon>Eukaryota</taxon>
        <taxon>Sar</taxon>
        <taxon>Stramenopiles</taxon>
        <taxon>Oomycota</taxon>
        <taxon>Peronosporomycetes</taxon>
        <taxon>Pythiales</taxon>
        <taxon>Pythiaceae</taxon>
    </lineage>
</organism>
<evidence type="ECO:0000313" key="2">
    <source>
        <dbReference type="Proteomes" id="UP001146120"/>
    </source>
</evidence>
<keyword evidence="2" id="KW-1185">Reference proteome</keyword>
<accession>A0AAV2Z187</accession>